<dbReference type="GeneID" id="20324254"/>
<reference evidence="1 2" key="1">
    <citation type="submission" date="2013-11" db="EMBL/GenBank/DDBJ databases">
        <title>Opisthorchis viverrini - life in the bile duct.</title>
        <authorList>
            <person name="Young N.D."/>
            <person name="Nagarajan N."/>
            <person name="Lin S.J."/>
            <person name="Korhonen P.K."/>
            <person name="Jex A.R."/>
            <person name="Hall R.S."/>
            <person name="Safavi-Hemami H."/>
            <person name="Kaewkong W."/>
            <person name="Bertrand D."/>
            <person name="Gao S."/>
            <person name="Seet Q."/>
            <person name="Wongkham S."/>
            <person name="Teh B.T."/>
            <person name="Wongkham C."/>
            <person name="Intapan P.M."/>
            <person name="Maleewong W."/>
            <person name="Yang X."/>
            <person name="Hu M."/>
            <person name="Wang Z."/>
            <person name="Hofmann A."/>
            <person name="Sternberg P.W."/>
            <person name="Tan P."/>
            <person name="Wang J."/>
            <person name="Gasser R.B."/>
        </authorList>
    </citation>
    <scope>NUCLEOTIDE SEQUENCE [LARGE SCALE GENOMIC DNA]</scope>
</reference>
<evidence type="ECO:0000313" key="2">
    <source>
        <dbReference type="Proteomes" id="UP000054324"/>
    </source>
</evidence>
<accession>A0A074Z7U4</accession>
<dbReference type="CTD" id="20324254"/>
<proteinExistence type="predicted"/>
<dbReference type="KEGG" id="ovi:T265_10086"/>
<gene>
    <name evidence="1" type="ORF">T265_10086</name>
</gene>
<evidence type="ECO:0000313" key="1">
    <source>
        <dbReference type="EMBL" id="KER21642.1"/>
    </source>
</evidence>
<dbReference type="EMBL" id="KL596952">
    <property type="protein sequence ID" value="KER21642.1"/>
    <property type="molecule type" value="Genomic_DNA"/>
</dbReference>
<dbReference type="OrthoDB" id="6282232at2759"/>
<dbReference type="RefSeq" id="XP_009174618.1">
    <property type="nucleotide sequence ID" value="XM_009176354.1"/>
</dbReference>
<name>A0A074Z7U4_OPIVI</name>
<keyword evidence="2" id="KW-1185">Reference proteome</keyword>
<organism evidence="1 2">
    <name type="scientific">Opisthorchis viverrini</name>
    <name type="common">Southeast Asian liver fluke</name>
    <dbReference type="NCBI Taxonomy" id="6198"/>
    <lineage>
        <taxon>Eukaryota</taxon>
        <taxon>Metazoa</taxon>
        <taxon>Spiralia</taxon>
        <taxon>Lophotrochozoa</taxon>
        <taxon>Platyhelminthes</taxon>
        <taxon>Trematoda</taxon>
        <taxon>Digenea</taxon>
        <taxon>Opisthorchiida</taxon>
        <taxon>Opisthorchiata</taxon>
        <taxon>Opisthorchiidae</taxon>
        <taxon>Opisthorchis</taxon>
    </lineage>
</organism>
<dbReference type="AlphaFoldDB" id="A0A074Z7U4"/>
<protein>
    <submittedName>
        <fullName evidence="1">Uncharacterized protein</fullName>
    </submittedName>
</protein>
<sequence length="138" mass="15574">MIISYRGICFPQSAKTAIGLRLPKVTVSDLCLLAIVRLLNTLRQPTTRFALLIWTHQVGAVPEFRQPYDLLEPDLDCFREIHSFANQLGQDHACSFALSRRCIIVSSPVDYNLRRIVCVYRPVTQSDIGATGQSRRSP</sequence>
<dbReference type="Proteomes" id="UP000054324">
    <property type="component" value="Unassembled WGS sequence"/>
</dbReference>